<dbReference type="EMBL" id="PVWO01000047">
    <property type="protein sequence ID" value="PSB58116.1"/>
    <property type="molecule type" value="Genomic_DNA"/>
</dbReference>
<dbReference type="OrthoDB" id="417111at2"/>
<evidence type="ECO:0000256" key="3">
    <source>
        <dbReference type="ARBA" id="ARBA00022553"/>
    </source>
</evidence>
<sequence>MFDRLRWQLLLSYLSVFTAILGVFAIAVRLVFGYSLRQSLSQELVILAEVAATHAEIQHNRLIVGDEFTNGSLALPDRKFEWFDRQQRLVDKVGNLNVNLPLNINVPVQFNKYPEQKPDETISAVVPIISHDDRQQIGYVRITQSLESLDRTFHQLDIGLISGMIISLAISSGAGIWLTRRAMKPAIASYQQLQQFTADAAHELRSPLMAVKTNANTALKYPDGIRAGDLKKFNAIASATEQIITLTEDLLLLARSEKDCSSDKLRQIDRAIEQIDLSSLLEQIATTYHAQFDVKSLELDLNIQSNLAIRGYISSLDRQAMPLIGRVFINLIENAIHYTPSGGKISILAHQIERQVEIRIIDTGVGIATNDLERIFDRFWRGDRSRTRWAGGSGLGLAIAKSIVEQHQGSIDVQSKLGEGSQFIVRLPAIFSAS</sequence>
<dbReference type="Pfam" id="PF18719">
    <property type="entry name" value="ArlS_N"/>
    <property type="match status" value="1"/>
</dbReference>
<dbReference type="PANTHER" id="PTHR45453:SF1">
    <property type="entry name" value="PHOSPHATE REGULON SENSOR PROTEIN PHOR"/>
    <property type="match status" value="1"/>
</dbReference>
<dbReference type="InterPro" id="IPR041610">
    <property type="entry name" value="ArlS_N"/>
</dbReference>
<keyword evidence="10" id="KW-1185">Reference proteome</keyword>
<dbReference type="SUPFAM" id="SSF47384">
    <property type="entry name" value="Homodimeric domain of signal transducing histidine kinase"/>
    <property type="match status" value="1"/>
</dbReference>
<dbReference type="GO" id="GO:0016036">
    <property type="term" value="P:cellular response to phosphate starvation"/>
    <property type="evidence" value="ECO:0007669"/>
    <property type="project" value="TreeGrafter"/>
</dbReference>
<keyword evidence="6" id="KW-0902">Two-component regulatory system</keyword>
<keyword evidence="7" id="KW-0472">Membrane</keyword>
<dbReference type="Pfam" id="PF02518">
    <property type="entry name" value="HATPase_c"/>
    <property type="match status" value="1"/>
</dbReference>
<accession>A0A2T1GJW5</accession>
<dbReference type="InterPro" id="IPR004358">
    <property type="entry name" value="Sig_transdc_His_kin-like_C"/>
</dbReference>
<dbReference type="AlphaFoldDB" id="A0A2T1GJW5"/>
<feature type="transmembrane region" description="Helical" evidence="7">
    <location>
        <begin position="12"/>
        <end position="32"/>
    </location>
</feature>
<keyword evidence="7" id="KW-0812">Transmembrane</keyword>
<dbReference type="Gene3D" id="1.10.287.130">
    <property type="match status" value="1"/>
</dbReference>
<dbReference type="GO" id="GO:0005886">
    <property type="term" value="C:plasma membrane"/>
    <property type="evidence" value="ECO:0007669"/>
    <property type="project" value="TreeGrafter"/>
</dbReference>
<keyword evidence="5 9" id="KW-0418">Kinase</keyword>
<dbReference type="CDD" id="cd00075">
    <property type="entry name" value="HATPase"/>
    <property type="match status" value="1"/>
</dbReference>
<reference evidence="9 10" key="1">
    <citation type="submission" date="2018-03" db="EMBL/GenBank/DDBJ databases">
        <title>The ancient ancestry and fast evolution of plastids.</title>
        <authorList>
            <person name="Moore K.R."/>
            <person name="Magnabosco C."/>
            <person name="Momper L."/>
            <person name="Gold D.A."/>
            <person name="Bosak T."/>
            <person name="Fournier G.P."/>
        </authorList>
    </citation>
    <scope>NUCLEOTIDE SEQUENCE [LARGE SCALE GENOMIC DNA]</scope>
    <source>
        <strain evidence="9 10">CCALA 037</strain>
    </source>
</reference>
<dbReference type="FunFam" id="3.30.565.10:FF:000006">
    <property type="entry name" value="Sensor histidine kinase WalK"/>
    <property type="match status" value="1"/>
</dbReference>
<keyword evidence="3" id="KW-0597">Phosphoprotein</keyword>
<dbReference type="GO" id="GO:0004721">
    <property type="term" value="F:phosphoprotein phosphatase activity"/>
    <property type="evidence" value="ECO:0007669"/>
    <property type="project" value="TreeGrafter"/>
</dbReference>
<dbReference type="PRINTS" id="PR00344">
    <property type="entry name" value="BCTRLSENSOR"/>
</dbReference>
<keyword evidence="7" id="KW-1133">Transmembrane helix</keyword>
<evidence type="ECO:0000256" key="6">
    <source>
        <dbReference type="ARBA" id="ARBA00023012"/>
    </source>
</evidence>
<dbReference type="SMART" id="SM00387">
    <property type="entry name" value="HATPase_c"/>
    <property type="match status" value="1"/>
</dbReference>
<evidence type="ECO:0000259" key="8">
    <source>
        <dbReference type="PROSITE" id="PS50109"/>
    </source>
</evidence>
<dbReference type="SMART" id="SM00388">
    <property type="entry name" value="HisKA"/>
    <property type="match status" value="1"/>
</dbReference>
<evidence type="ECO:0000313" key="9">
    <source>
        <dbReference type="EMBL" id="PSB58116.1"/>
    </source>
</evidence>
<dbReference type="InterPro" id="IPR005467">
    <property type="entry name" value="His_kinase_dom"/>
</dbReference>
<evidence type="ECO:0000256" key="5">
    <source>
        <dbReference type="ARBA" id="ARBA00022777"/>
    </source>
</evidence>
<dbReference type="GO" id="GO:0000155">
    <property type="term" value="F:phosphorelay sensor kinase activity"/>
    <property type="evidence" value="ECO:0007669"/>
    <property type="project" value="InterPro"/>
</dbReference>
<dbReference type="Pfam" id="PF00512">
    <property type="entry name" value="HisKA"/>
    <property type="match status" value="1"/>
</dbReference>
<comment type="caution">
    <text evidence="9">The sequence shown here is derived from an EMBL/GenBank/DDBJ whole genome shotgun (WGS) entry which is preliminary data.</text>
</comment>
<comment type="catalytic activity">
    <reaction evidence="1">
        <text>ATP + protein L-histidine = ADP + protein N-phospho-L-histidine.</text>
        <dbReference type="EC" id="2.7.13.3"/>
    </reaction>
</comment>
<evidence type="ECO:0000256" key="4">
    <source>
        <dbReference type="ARBA" id="ARBA00022679"/>
    </source>
</evidence>
<dbReference type="InterPro" id="IPR003661">
    <property type="entry name" value="HisK_dim/P_dom"/>
</dbReference>
<dbReference type="InterPro" id="IPR036097">
    <property type="entry name" value="HisK_dim/P_sf"/>
</dbReference>
<dbReference type="InterPro" id="IPR003594">
    <property type="entry name" value="HATPase_dom"/>
</dbReference>
<feature type="transmembrane region" description="Helical" evidence="7">
    <location>
        <begin position="158"/>
        <end position="178"/>
    </location>
</feature>
<dbReference type="SUPFAM" id="SSF55874">
    <property type="entry name" value="ATPase domain of HSP90 chaperone/DNA topoisomerase II/histidine kinase"/>
    <property type="match status" value="1"/>
</dbReference>
<organism evidence="9 10">
    <name type="scientific">Chamaesiphon polymorphus CCALA 037</name>
    <dbReference type="NCBI Taxonomy" id="2107692"/>
    <lineage>
        <taxon>Bacteria</taxon>
        <taxon>Bacillati</taxon>
        <taxon>Cyanobacteriota</taxon>
        <taxon>Cyanophyceae</taxon>
        <taxon>Gomontiellales</taxon>
        <taxon>Chamaesiphonaceae</taxon>
        <taxon>Chamaesiphon</taxon>
    </lineage>
</organism>
<dbReference type="PROSITE" id="PS50109">
    <property type="entry name" value="HIS_KIN"/>
    <property type="match status" value="1"/>
</dbReference>
<dbReference type="InterPro" id="IPR050351">
    <property type="entry name" value="BphY/WalK/GraS-like"/>
</dbReference>
<evidence type="ECO:0000313" key="10">
    <source>
        <dbReference type="Proteomes" id="UP000238937"/>
    </source>
</evidence>
<dbReference type="Proteomes" id="UP000238937">
    <property type="component" value="Unassembled WGS sequence"/>
</dbReference>
<dbReference type="CDD" id="cd00082">
    <property type="entry name" value="HisKA"/>
    <property type="match status" value="1"/>
</dbReference>
<dbReference type="PANTHER" id="PTHR45453">
    <property type="entry name" value="PHOSPHATE REGULON SENSOR PROTEIN PHOR"/>
    <property type="match status" value="1"/>
</dbReference>
<proteinExistence type="predicted"/>
<dbReference type="InterPro" id="IPR036890">
    <property type="entry name" value="HATPase_C_sf"/>
</dbReference>
<keyword evidence="4" id="KW-0808">Transferase</keyword>
<evidence type="ECO:0000256" key="1">
    <source>
        <dbReference type="ARBA" id="ARBA00000085"/>
    </source>
</evidence>
<evidence type="ECO:0000256" key="7">
    <source>
        <dbReference type="SAM" id="Phobius"/>
    </source>
</evidence>
<dbReference type="EC" id="2.7.13.3" evidence="2"/>
<dbReference type="Gene3D" id="3.30.565.10">
    <property type="entry name" value="Histidine kinase-like ATPase, C-terminal domain"/>
    <property type="match status" value="1"/>
</dbReference>
<protein>
    <recommendedName>
        <fullName evidence="2">histidine kinase</fullName>
        <ecNumber evidence="2">2.7.13.3</ecNumber>
    </recommendedName>
</protein>
<gene>
    <name evidence="9" type="ORF">C7B77_05875</name>
</gene>
<name>A0A2T1GJW5_9CYAN</name>
<feature type="domain" description="Histidine kinase" evidence="8">
    <location>
        <begin position="199"/>
        <end position="431"/>
    </location>
</feature>
<evidence type="ECO:0000256" key="2">
    <source>
        <dbReference type="ARBA" id="ARBA00012438"/>
    </source>
</evidence>
<dbReference type="RefSeq" id="WP_106301411.1">
    <property type="nucleotide sequence ID" value="NZ_PVWO01000047.1"/>
</dbReference>